<gene>
    <name evidence="1" type="ORF">H9727_02110</name>
</gene>
<reference evidence="1" key="1">
    <citation type="journal article" date="2021" name="PeerJ">
        <title>Extensive microbial diversity within the chicken gut microbiome revealed by metagenomics and culture.</title>
        <authorList>
            <person name="Gilroy R."/>
            <person name="Ravi A."/>
            <person name="Getino M."/>
            <person name="Pursley I."/>
            <person name="Horton D.L."/>
            <person name="Alikhan N.F."/>
            <person name="Baker D."/>
            <person name="Gharbi K."/>
            <person name="Hall N."/>
            <person name="Watson M."/>
            <person name="Adriaenssens E.M."/>
            <person name="Foster-Nyarko E."/>
            <person name="Jarju S."/>
            <person name="Secka A."/>
            <person name="Antonio M."/>
            <person name="Oren A."/>
            <person name="Chaudhuri R.R."/>
            <person name="La Ragione R."/>
            <person name="Hildebrand F."/>
            <person name="Pallen M.J."/>
        </authorList>
    </citation>
    <scope>NUCLEOTIDE SEQUENCE</scope>
    <source>
        <strain evidence="1">CHK187-5294</strain>
    </source>
</reference>
<name>A0A9D2A8A0_9FIRM</name>
<comment type="caution">
    <text evidence="1">The sequence shown here is derived from an EMBL/GenBank/DDBJ whole genome shotgun (WGS) entry which is preliminary data.</text>
</comment>
<reference evidence="1" key="2">
    <citation type="submission" date="2021-04" db="EMBL/GenBank/DDBJ databases">
        <authorList>
            <person name="Gilroy R."/>
        </authorList>
    </citation>
    <scope>NUCLEOTIDE SEQUENCE</scope>
    <source>
        <strain evidence="1">CHK187-5294</strain>
    </source>
</reference>
<dbReference type="EMBL" id="DXCL01000011">
    <property type="protein sequence ID" value="HIZ03059.1"/>
    <property type="molecule type" value="Genomic_DNA"/>
</dbReference>
<accession>A0A9D2A8A0</accession>
<dbReference type="AlphaFoldDB" id="A0A9D2A8A0"/>
<protein>
    <submittedName>
        <fullName evidence="1">WYL domain-containing protein</fullName>
    </submittedName>
</protein>
<organism evidence="1 2">
    <name type="scientific">Candidatus Borkfalkia avistercoris</name>
    <dbReference type="NCBI Taxonomy" id="2838504"/>
    <lineage>
        <taxon>Bacteria</taxon>
        <taxon>Bacillati</taxon>
        <taxon>Bacillota</taxon>
        <taxon>Clostridia</taxon>
        <taxon>Christensenellales</taxon>
        <taxon>Christensenellaceae</taxon>
        <taxon>Candidatus Borkfalkia</taxon>
    </lineage>
</organism>
<sequence>MLEKIKINVTQRTASILVKDTESFEFYKKDGRTINRNALLTRLIVNYHETFRSKEEELFSYLKKALSAARLSKTELEDLCYKVAGHVNKREAAPGNEKFTMTVGVKPTKESEPIIAYIEDYLLGGSTVSEYFRNMFSSYASLPQDEREKIIFLPQYRAIQRAIEKKKTIFVTTRGGKEKKLELSPYCFACSKEELHGYLLAGRKNDCIPLRLSRIVSVTELAEPSVFTQEQIEIFQKMLAYGPQFIYGKNEKEVEIQLTEQGIDKFKKMYVHRPIPVRVENDRYYFACSYMQIVQYFQRFGKDARVIRPQHVRDAIVRFHREAVSRYLCPDRYAVRPKQTFSRTQNKNNGADP</sequence>
<dbReference type="Proteomes" id="UP000824132">
    <property type="component" value="Unassembled WGS sequence"/>
</dbReference>
<evidence type="ECO:0000313" key="1">
    <source>
        <dbReference type="EMBL" id="HIZ03059.1"/>
    </source>
</evidence>
<proteinExistence type="predicted"/>
<evidence type="ECO:0000313" key="2">
    <source>
        <dbReference type="Proteomes" id="UP000824132"/>
    </source>
</evidence>